<gene>
    <name evidence="1" type="ORF">CUNI_LOCUS17874</name>
</gene>
<evidence type="ECO:0000313" key="2">
    <source>
        <dbReference type="Proteomes" id="UP000678393"/>
    </source>
</evidence>
<sequence length="58" mass="6879">IILEGKVQGRRAKYRQRYKWEENIKRWTNSSMSECTSRARDRACWRSFAANLHCGDGT</sequence>
<dbReference type="EMBL" id="CAJHNH020005257">
    <property type="protein sequence ID" value="CAG5132316.1"/>
    <property type="molecule type" value="Genomic_DNA"/>
</dbReference>
<dbReference type="OrthoDB" id="425681at2759"/>
<keyword evidence="2" id="KW-1185">Reference proteome</keyword>
<feature type="non-terminal residue" evidence="1">
    <location>
        <position position="1"/>
    </location>
</feature>
<name>A0A8S3ZZU2_9EUPU</name>
<proteinExistence type="predicted"/>
<comment type="caution">
    <text evidence="1">The sequence shown here is derived from an EMBL/GenBank/DDBJ whole genome shotgun (WGS) entry which is preliminary data.</text>
</comment>
<accession>A0A8S3ZZU2</accession>
<organism evidence="1 2">
    <name type="scientific">Candidula unifasciata</name>
    <dbReference type="NCBI Taxonomy" id="100452"/>
    <lineage>
        <taxon>Eukaryota</taxon>
        <taxon>Metazoa</taxon>
        <taxon>Spiralia</taxon>
        <taxon>Lophotrochozoa</taxon>
        <taxon>Mollusca</taxon>
        <taxon>Gastropoda</taxon>
        <taxon>Heterobranchia</taxon>
        <taxon>Euthyneura</taxon>
        <taxon>Panpulmonata</taxon>
        <taxon>Eupulmonata</taxon>
        <taxon>Stylommatophora</taxon>
        <taxon>Helicina</taxon>
        <taxon>Helicoidea</taxon>
        <taxon>Geomitridae</taxon>
        <taxon>Candidula</taxon>
    </lineage>
</organism>
<evidence type="ECO:0000313" key="1">
    <source>
        <dbReference type="EMBL" id="CAG5132316.1"/>
    </source>
</evidence>
<dbReference type="Proteomes" id="UP000678393">
    <property type="component" value="Unassembled WGS sequence"/>
</dbReference>
<dbReference type="AlphaFoldDB" id="A0A8S3ZZU2"/>
<reference evidence="1" key="1">
    <citation type="submission" date="2021-04" db="EMBL/GenBank/DDBJ databases">
        <authorList>
            <consortium name="Molecular Ecology Group"/>
        </authorList>
    </citation>
    <scope>NUCLEOTIDE SEQUENCE</scope>
</reference>
<protein>
    <submittedName>
        <fullName evidence="1">Uncharacterized protein</fullName>
    </submittedName>
</protein>